<dbReference type="EMBL" id="JABCQL010000048">
    <property type="protein sequence ID" value="MBF0857429.1"/>
    <property type="molecule type" value="Genomic_DNA"/>
</dbReference>
<reference evidence="1" key="1">
    <citation type="submission" date="2020-04" db="EMBL/GenBank/DDBJ databases">
        <authorList>
            <person name="Sombolestani A."/>
        </authorList>
    </citation>
    <scope>NUCLEOTIDE SEQUENCE</scope>
    <source>
        <strain evidence="1">LMG1408</strain>
    </source>
</reference>
<dbReference type="RefSeq" id="WP_062269093.1">
    <property type="nucleotide sequence ID" value="NZ_BJNM01000051.1"/>
</dbReference>
<reference evidence="1" key="2">
    <citation type="submission" date="2023-10" db="EMBL/GenBank/DDBJ databases">
        <title>Description of novel Gluconobacter species.</title>
        <authorList>
            <person name="Cleenwerck I."/>
            <person name="Cnockaert M."/>
            <person name="Borremans W."/>
            <person name="Wieme A.D."/>
            <person name="De Vuyst L."/>
            <person name="Vandamme P."/>
        </authorList>
    </citation>
    <scope>NUCLEOTIDE SEQUENCE</scope>
    <source>
        <strain evidence="1">LMG1408</strain>
    </source>
</reference>
<proteinExistence type="predicted"/>
<evidence type="ECO:0000313" key="1">
    <source>
        <dbReference type="EMBL" id="MBF0857429.1"/>
    </source>
</evidence>
<protein>
    <recommendedName>
        <fullName evidence="3">PemK-like, MazF-like toxin of type II toxin-antitoxin system</fullName>
    </recommendedName>
</protein>
<gene>
    <name evidence="1" type="ORF">HKD20_13140</name>
</gene>
<sequence>MTVSAVFEPGTVLHYPYLWHWQDAQGETEGRKDRPVAVAVLFVGRDGQDYVLLLPLTTQKPAEGRQAIEIPATEKPRAALDQNRSQWLMLDEYNLDPVKGSYYLRQSAVTGQFSKAFMQTVLEQFRSLFPQARRVARHP</sequence>
<evidence type="ECO:0008006" key="3">
    <source>
        <dbReference type="Google" id="ProtNLM"/>
    </source>
</evidence>
<dbReference type="Proteomes" id="UP000603665">
    <property type="component" value="Unassembled WGS sequence"/>
</dbReference>
<accession>A0AB35AVG3</accession>
<evidence type="ECO:0000313" key="2">
    <source>
        <dbReference type="Proteomes" id="UP000603665"/>
    </source>
</evidence>
<comment type="caution">
    <text evidence="1">The sequence shown here is derived from an EMBL/GenBank/DDBJ whole genome shotgun (WGS) entry which is preliminary data.</text>
</comment>
<name>A0AB35AVG3_GLUOY</name>
<dbReference type="AlphaFoldDB" id="A0AB35AVG3"/>
<organism evidence="1 2">
    <name type="scientific">Gluconobacter oxydans</name>
    <name type="common">Gluconobacter suboxydans</name>
    <dbReference type="NCBI Taxonomy" id="442"/>
    <lineage>
        <taxon>Bacteria</taxon>
        <taxon>Pseudomonadati</taxon>
        <taxon>Pseudomonadota</taxon>
        <taxon>Alphaproteobacteria</taxon>
        <taxon>Acetobacterales</taxon>
        <taxon>Acetobacteraceae</taxon>
        <taxon>Gluconobacter</taxon>
    </lineage>
</organism>